<organism evidence="1 2">
    <name type="scientific">Fructobacillus tropaeoli</name>
    <dbReference type="NCBI Taxonomy" id="709323"/>
    <lineage>
        <taxon>Bacteria</taxon>
        <taxon>Bacillati</taxon>
        <taxon>Bacillota</taxon>
        <taxon>Bacilli</taxon>
        <taxon>Lactobacillales</taxon>
        <taxon>Lactobacillaceae</taxon>
        <taxon>Fructobacillus</taxon>
    </lineage>
</organism>
<keyword evidence="2" id="KW-1185">Reference proteome</keyword>
<dbReference type="Pfam" id="PF13155">
    <property type="entry name" value="Toprim_2"/>
    <property type="match status" value="1"/>
</dbReference>
<proteinExistence type="predicted"/>
<accession>A0ABM9N1U2</accession>
<sequence>MNIEERAQILEKGRQLAMVDVAHALDMSLKPAGAHYTWTDHDSLVIDTRKNMFYWNSQGFGGDNIKLIQTVKDCDFNEALSFLARVQGQTFQAAPLQPKEFTYRLKDHQKFNLASQYLQEERGLSAETINFFKDQGLISQASYLTDYENKKSEPVIVFKNKVQDEILGISVQGIWQKKEYGKRGHLKRTQGSGFVGFQVVLGKVPTKPTAHDPLRVIAFEAPIDLLSYYELYHQKLDNIVLVAMNGLRKGTISQSIANQINPEMAADKKPELMDFLEGNEIFDQNAIQVILAVDHDEAGQKFIDDFHYQHIKVAPHQPPKMAHQEKMDWNDFLKGTKGLQANHRPNFQTKYEPQKTVAFSKQQSFSMH</sequence>
<dbReference type="InterPro" id="IPR036977">
    <property type="entry name" value="DNA_primase_Znf_CHC2"/>
</dbReference>
<dbReference type="Gene3D" id="3.40.1360.10">
    <property type="match status" value="1"/>
</dbReference>
<dbReference type="SUPFAM" id="SSF57783">
    <property type="entry name" value="Zinc beta-ribbon"/>
    <property type="match status" value="1"/>
</dbReference>
<reference evidence="1 2" key="1">
    <citation type="submission" date="2023-10" db="EMBL/GenBank/DDBJ databases">
        <authorList>
            <person name="Botero Cardona J."/>
        </authorList>
    </citation>
    <scope>NUCLEOTIDE SEQUENCE [LARGE SCALE GENOMIC DNA]</scope>
    <source>
        <strain evidence="1 2">R-53137</strain>
    </source>
</reference>
<evidence type="ECO:0000313" key="1">
    <source>
        <dbReference type="EMBL" id="CAK1254147.1"/>
    </source>
</evidence>
<evidence type="ECO:0000313" key="2">
    <source>
        <dbReference type="Proteomes" id="UP001314262"/>
    </source>
</evidence>
<dbReference type="Gene3D" id="3.90.580.10">
    <property type="entry name" value="Zinc finger, CHC2-type domain"/>
    <property type="match status" value="1"/>
</dbReference>
<dbReference type="EMBL" id="CAUZLT010000007">
    <property type="protein sequence ID" value="CAK1254147.1"/>
    <property type="molecule type" value="Genomic_DNA"/>
</dbReference>
<gene>
    <name evidence="1" type="ORF">R53137_KAKDMLNK_01539</name>
</gene>
<comment type="caution">
    <text evidence="1">The sequence shown here is derived from an EMBL/GenBank/DDBJ whole genome shotgun (WGS) entry which is preliminary data.</text>
</comment>
<dbReference type="RefSeq" id="WP_338349254.1">
    <property type="nucleotide sequence ID" value="NZ_CAUZLT010000007.1"/>
</dbReference>
<dbReference type="Proteomes" id="UP001314262">
    <property type="component" value="Unassembled WGS sequence"/>
</dbReference>
<name>A0ABM9N1U2_9LACO</name>
<protein>
    <submittedName>
        <fullName evidence="1">Antirestriction protein ArdC (ArdC)</fullName>
    </submittedName>
</protein>